<reference evidence="2 3" key="1">
    <citation type="submission" date="2018-08" db="EMBL/GenBank/DDBJ databases">
        <title>A genome reference for cultivated species of the human gut microbiota.</title>
        <authorList>
            <person name="Zou Y."/>
            <person name="Xue W."/>
            <person name="Luo G."/>
        </authorList>
    </citation>
    <scope>NUCLEOTIDE SEQUENCE [LARGE SCALE GENOMIC DNA]</scope>
    <source>
        <strain evidence="2 3">AF24-16AC</strain>
    </source>
</reference>
<comment type="caution">
    <text evidence="2">The sequence shown here is derived from an EMBL/GenBank/DDBJ whole genome shotgun (WGS) entry which is preliminary data.</text>
</comment>
<evidence type="ECO:0000313" key="3">
    <source>
        <dbReference type="Proteomes" id="UP000285750"/>
    </source>
</evidence>
<gene>
    <name evidence="2" type="ORF">DWY14_17105</name>
</gene>
<feature type="transmembrane region" description="Helical" evidence="1">
    <location>
        <begin position="6"/>
        <end position="28"/>
    </location>
</feature>
<sequence>MLFLYTYARIAIFMFIYLYVLFSVYLCAQPKPTLFIYRSIPLLIYIVKQKSKVIVLIAFL</sequence>
<keyword evidence="1" id="KW-0812">Transmembrane</keyword>
<dbReference type="AlphaFoldDB" id="A0A412H199"/>
<protein>
    <submittedName>
        <fullName evidence="2">Uncharacterized protein</fullName>
    </submittedName>
</protein>
<evidence type="ECO:0000313" key="2">
    <source>
        <dbReference type="EMBL" id="RGS01509.1"/>
    </source>
</evidence>
<keyword evidence="1" id="KW-0472">Membrane</keyword>
<proteinExistence type="predicted"/>
<accession>A0A412H199</accession>
<name>A0A412H199_9BACT</name>
<dbReference type="Proteomes" id="UP000285750">
    <property type="component" value="Unassembled WGS sequence"/>
</dbReference>
<keyword evidence="1" id="KW-1133">Transmembrane helix</keyword>
<organism evidence="2 3">
    <name type="scientific">Phocaeicola plebeius</name>
    <dbReference type="NCBI Taxonomy" id="310297"/>
    <lineage>
        <taxon>Bacteria</taxon>
        <taxon>Pseudomonadati</taxon>
        <taxon>Bacteroidota</taxon>
        <taxon>Bacteroidia</taxon>
        <taxon>Bacteroidales</taxon>
        <taxon>Bacteroidaceae</taxon>
        <taxon>Phocaeicola</taxon>
    </lineage>
</organism>
<dbReference type="EMBL" id="QRUY01000072">
    <property type="protein sequence ID" value="RGS01509.1"/>
    <property type="molecule type" value="Genomic_DNA"/>
</dbReference>
<evidence type="ECO:0000256" key="1">
    <source>
        <dbReference type="SAM" id="Phobius"/>
    </source>
</evidence>